<keyword evidence="3" id="KW-1185">Reference proteome</keyword>
<feature type="compositionally biased region" description="Basic and acidic residues" evidence="1">
    <location>
        <begin position="66"/>
        <end position="76"/>
    </location>
</feature>
<name>A0ABT0GQ11_9HYPH</name>
<evidence type="ECO:0000256" key="1">
    <source>
        <dbReference type="SAM" id="MobiDB-lite"/>
    </source>
</evidence>
<proteinExistence type="predicted"/>
<sequence length="87" mass="9452">MAQAQNVSCTCRYKGQDYGLGESICLKGSDGMRMATCAMVLNNTSWEFSNAPCPLSQWQGISSPFDRGHLAPESRQPRSSAPVPRPS</sequence>
<feature type="region of interest" description="Disordered" evidence="1">
    <location>
        <begin position="64"/>
        <end position="87"/>
    </location>
</feature>
<comment type="caution">
    <text evidence="2">The sequence shown here is derived from an EMBL/GenBank/DDBJ whole genome shotgun (WGS) entry which is preliminary data.</text>
</comment>
<gene>
    <name evidence="2" type="ORF">M0H32_05060</name>
</gene>
<organism evidence="2 3">
    <name type="scientific">Roseibium sediminicola</name>
    <dbReference type="NCBI Taxonomy" id="2933272"/>
    <lineage>
        <taxon>Bacteria</taxon>
        <taxon>Pseudomonadati</taxon>
        <taxon>Pseudomonadota</taxon>
        <taxon>Alphaproteobacteria</taxon>
        <taxon>Hyphomicrobiales</taxon>
        <taxon>Stappiaceae</taxon>
        <taxon>Roseibium</taxon>
    </lineage>
</organism>
<reference evidence="2" key="1">
    <citation type="submission" date="2022-04" db="EMBL/GenBank/DDBJ databases">
        <title>Roseibium sp. CAU 1639 isolated from mud.</title>
        <authorList>
            <person name="Kim W."/>
        </authorList>
    </citation>
    <scope>NUCLEOTIDE SEQUENCE</scope>
    <source>
        <strain evidence="2">CAU 1639</strain>
    </source>
</reference>
<protein>
    <submittedName>
        <fullName evidence="2">Uncharacterized protein</fullName>
    </submittedName>
</protein>
<dbReference type="RefSeq" id="WP_248151540.1">
    <property type="nucleotide sequence ID" value="NZ_JALNMJ010000002.1"/>
</dbReference>
<dbReference type="Proteomes" id="UP001431221">
    <property type="component" value="Unassembled WGS sequence"/>
</dbReference>
<accession>A0ABT0GQ11</accession>
<evidence type="ECO:0000313" key="3">
    <source>
        <dbReference type="Proteomes" id="UP001431221"/>
    </source>
</evidence>
<dbReference type="EMBL" id="JALNMJ010000002">
    <property type="protein sequence ID" value="MCK7611521.1"/>
    <property type="molecule type" value="Genomic_DNA"/>
</dbReference>
<evidence type="ECO:0000313" key="2">
    <source>
        <dbReference type="EMBL" id="MCK7611521.1"/>
    </source>
</evidence>